<reference evidence="2 3" key="1">
    <citation type="submission" date="2019-02" db="EMBL/GenBank/DDBJ databases">
        <title>Arundinibacter roseus gen. nov., sp. nov., a new member of the family Cytophagaceae.</title>
        <authorList>
            <person name="Szuroczki S."/>
            <person name="Khayer B."/>
            <person name="Sproer C."/>
            <person name="Toumi M."/>
            <person name="Szabo A."/>
            <person name="Felfoldi T."/>
            <person name="Schumann P."/>
            <person name="Toth E."/>
        </authorList>
    </citation>
    <scope>NUCLEOTIDE SEQUENCE [LARGE SCALE GENOMIC DNA]</scope>
    <source>
        <strain evidence="2 3">DMA-k-7a</strain>
    </source>
</reference>
<feature type="region of interest" description="Disordered" evidence="1">
    <location>
        <begin position="1"/>
        <end position="82"/>
    </location>
</feature>
<keyword evidence="3" id="KW-1185">Reference proteome</keyword>
<evidence type="ECO:0000256" key="1">
    <source>
        <dbReference type="SAM" id="MobiDB-lite"/>
    </source>
</evidence>
<name>A0A4R4K1L2_9BACT</name>
<evidence type="ECO:0000313" key="3">
    <source>
        <dbReference type="Proteomes" id="UP000295706"/>
    </source>
</evidence>
<protein>
    <submittedName>
        <fullName evidence="2">Uncharacterized protein</fullName>
    </submittedName>
</protein>
<dbReference type="RefSeq" id="WP_132120956.1">
    <property type="nucleotide sequence ID" value="NZ_SMJU01000015.1"/>
</dbReference>
<dbReference type="EMBL" id="SMJU01000015">
    <property type="protein sequence ID" value="TDB61108.1"/>
    <property type="molecule type" value="Genomic_DNA"/>
</dbReference>
<organism evidence="2 3">
    <name type="scientific">Arundinibacter roseus</name>
    <dbReference type="NCBI Taxonomy" id="2070510"/>
    <lineage>
        <taxon>Bacteria</taxon>
        <taxon>Pseudomonadati</taxon>
        <taxon>Bacteroidota</taxon>
        <taxon>Cytophagia</taxon>
        <taxon>Cytophagales</taxon>
        <taxon>Spirosomataceae</taxon>
        <taxon>Arundinibacter</taxon>
    </lineage>
</organism>
<sequence length="82" mass="9189">MNDSDENEENVAPGSPVGSKPANENKHVDNSQKPAEQLDDEISEEFESHNANTHRGYNETKQDVPVKKVNLSQDKPQKNDDE</sequence>
<accession>A0A4R4K1L2</accession>
<feature type="compositionally biased region" description="Basic and acidic residues" evidence="1">
    <location>
        <begin position="56"/>
        <end position="66"/>
    </location>
</feature>
<proteinExistence type="predicted"/>
<dbReference type="Proteomes" id="UP000295706">
    <property type="component" value="Unassembled WGS sequence"/>
</dbReference>
<evidence type="ECO:0000313" key="2">
    <source>
        <dbReference type="EMBL" id="TDB61108.1"/>
    </source>
</evidence>
<gene>
    <name evidence="2" type="ORF">EZE20_19765</name>
</gene>
<dbReference type="AlphaFoldDB" id="A0A4R4K1L2"/>
<comment type="caution">
    <text evidence="2">The sequence shown here is derived from an EMBL/GenBank/DDBJ whole genome shotgun (WGS) entry which is preliminary data.</text>
</comment>